<keyword evidence="1" id="KW-0812">Transmembrane</keyword>
<feature type="transmembrane region" description="Helical" evidence="1">
    <location>
        <begin position="12"/>
        <end position="34"/>
    </location>
</feature>
<evidence type="ECO:0000313" key="4">
    <source>
        <dbReference type="Proteomes" id="UP001530293"/>
    </source>
</evidence>
<evidence type="ECO:0000313" key="3">
    <source>
        <dbReference type="EMBL" id="KAL3766441.1"/>
    </source>
</evidence>
<dbReference type="Pfam" id="PF24785">
    <property type="entry name" value="RXYLT1_C"/>
    <property type="match status" value="1"/>
</dbReference>
<dbReference type="PANTHER" id="PTHR15576:SF1">
    <property type="entry name" value="RIBITOL-5-PHOSPHATE XYLOSYLTRANSFERASE 1"/>
    <property type="match status" value="1"/>
</dbReference>
<gene>
    <name evidence="3" type="ORF">ACHAWU_007476</name>
</gene>
<dbReference type="AlphaFoldDB" id="A0ABD3MR04"/>
<keyword evidence="4" id="KW-1185">Reference proteome</keyword>
<evidence type="ECO:0000259" key="2">
    <source>
        <dbReference type="Pfam" id="PF24785"/>
    </source>
</evidence>
<keyword evidence="1" id="KW-0472">Membrane</keyword>
<dbReference type="EMBL" id="JALLBG020000085">
    <property type="protein sequence ID" value="KAL3766441.1"/>
    <property type="molecule type" value="Genomic_DNA"/>
</dbReference>
<dbReference type="Proteomes" id="UP001530293">
    <property type="component" value="Unassembled WGS sequence"/>
</dbReference>
<sequence>MQKTKPIKNRQPQIAPVLLGLVVFACVIISPMIVENKWLHSYTEMITSMSISSISSGSVLHHTVILTADEEYALQLYMYKQRTAHIQNASDVVQFMKVYDSFIDSNDALMTNPNGRSFIEANESEKEELLQPYYNLSGSNLVYGSLRDVVQLFNASGGIKRHVYLAHFNENWGLFSDPVLNRTVNWGKWSGHYQGFNDDLWWYLNHTNLSAIVTVQHQWLDHPKVISMPLGSKSPDTLVLEVNKPMVNRSTLLLIAQSDFGDRNAIAERVIANFNGTIRNRYKEEGTNFFDLLRDAKFHLCPSGLGMDSYRTYETIAMGTIPVMEKLGRRDGWYRTYDKLPVLWVDHFDNVTPALLEEQYPRIISKAREYEFERLTQQWWLDLIKRYRFDPPPQVEEVEMQYPPMRRRR</sequence>
<name>A0ABD3MR04_9STRA</name>
<keyword evidence="1" id="KW-1133">Transmembrane helix</keyword>
<evidence type="ECO:0000256" key="1">
    <source>
        <dbReference type="SAM" id="Phobius"/>
    </source>
</evidence>
<comment type="caution">
    <text evidence="3">The sequence shown here is derived from an EMBL/GenBank/DDBJ whole genome shotgun (WGS) entry which is preliminary data.</text>
</comment>
<proteinExistence type="predicted"/>
<protein>
    <recommendedName>
        <fullName evidence="2">RXYLT1 C-terminal domain-containing protein</fullName>
    </recommendedName>
</protein>
<organism evidence="3 4">
    <name type="scientific">Discostella pseudostelligera</name>
    <dbReference type="NCBI Taxonomy" id="259834"/>
    <lineage>
        <taxon>Eukaryota</taxon>
        <taxon>Sar</taxon>
        <taxon>Stramenopiles</taxon>
        <taxon>Ochrophyta</taxon>
        <taxon>Bacillariophyta</taxon>
        <taxon>Coscinodiscophyceae</taxon>
        <taxon>Thalassiosirophycidae</taxon>
        <taxon>Stephanodiscales</taxon>
        <taxon>Stephanodiscaceae</taxon>
        <taxon>Discostella</taxon>
    </lineage>
</organism>
<dbReference type="PANTHER" id="PTHR15576">
    <property type="entry name" value="RIBITOL-5-PHOSPHATE XYLOSYLTRANSFERASE 1"/>
    <property type="match status" value="1"/>
</dbReference>
<dbReference type="InterPro" id="IPR057538">
    <property type="entry name" value="RXYLT1_C"/>
</dbReference>
<dbReference type="InterPro" id="IPR055286">
    <property type="entry name" value="RXYLT1-like"/>
</dbReference>
<dbReference type="PROSITE" id="PS51257">
    <property type="entry name" value="PROKAR_LIPOPROTEIN"/>
    <property type="match status" value="1"/>
</dbReference>
<accession>A0ABD3MR04</accession>
<feature type="domain" description="RXYLT1 C-terminal" evidence="2">
    <location>
        <begin position="282"/>
        <end position="327"/>
    </location>
</feature>
<reference evidence="3 4" key="1">
    <citation type="submission" date="2024-10" db="EMBL/GenBank/DDBJ databases">
        <title>Updated reference genomes for cyclostephanoid diatoms.</title>
        <authorList>
            <person name="Roberts W.R."/>
            <person name="Alverson A.J."/>
        </authorList>
    </citation>
    <scope>NUCLEOTIDE SEQUENCE [LARGE SCALE GENOMIC DNA]</scope>
    <source>
        <strain evidence="3 4">AJA232-27</strain>
    </source>
</reference>